<sequence>MAKKDIFSARRLFTEGKRKIMLCTERAHFYHRFKNIRGVKNLIMYSHPERKEFYPEIANLLDGSENPLCTALFSRLDRSRLERIVGTTWANRMVFSTKPVFVFCY</sequence>
<dbReference type="EMBL" id="BT139871">
    <property type="protein sequence ID" value="AFK39666.1"/>
    <property type="molecule type" value="mRNA"/>
</dbReference>
<dbReference type="InterPro" id="IPR053939">
    <property type="entry name" value="UTP25_C"/>
</dbReference>
<evidence type="ECO:0000259" key="1">
    <source>
        <dbReference type="Pfam" id="PF06862"/>
    </source>
</evidence>
<dbReference type="InterPro" id="IPR010678">
    <property type="entry name" value="UTP25"/>
</dbReference>
<dbReference type="PANTHER" id="PTHR12933:SF0">
    <property type="entry name" value="U3 SMALL NUCLEOLAR RNA-ASSOCIATED PROTEIN 25 HOMOLOG"/>
    <property type="match status" value="1"/>
</dbReference>
<evidence type="ECO:0000313" key="2">
    <source>
        <dbReference type="EMBL" id="AFK39666.1"/>
    </source>
</evidence>
<protein>
    <recommendedName>
        <fullName evidence="1">UTP25 C-terminal domain-containing protein</fullName>
    </recommendedName>
</protein>
<feature type="domain" description="UTP25 C-terminal" evidence="1">
    <location>
        <begin position="3"/>
        <end position="103"/>
    </location>
</feature>
<dbReference type="AlphaFoldDB" id="I3SHC4"/>
<name>I3SHC4_MEDTR</name>
<dbReference type="PANTHER" id="PTHR12933">
    <property type="entry name" value="ORF PROTEIN-RELATED"/>
    <property type="match status" value="1"/>
</dbReference>
<dbReference type="GO" id="GO:0005730">
    <property type="term" value="C:nucleolus"/>
    <property type="evidence" value="ECO:0007669"/>
    <property type="project" value="InterPro"/>
</dbReference>
<accession>I3SHC4</accession>
<proteinExistence type="evidence at transcript level"/>
<dbReference type="ExpressionAtlas" id="I3SHC4">
    <property type="expression patterns" value="differential"/>
</dbReference>
<dbReference type="Pfam" id="PF06862">
    <property type="entry name" value="Utp25_C"/>
    <property type="match status" value="1"/>
</dbReference>
<organism evidence="2">
    <name type="scientific">Medicago truncatula</name>
    <name type="common">Barrel medic</name>
    <name type="synonym">Medicago tribuloides</name>
    <dbReference type="NCBI Taxonomy" id="3880"/>
    <lineage>
        <taxon>Eukaryota</taxon>
        <taxon>Viridiplantae</taxon>
        <taxon>Streptophyta</taxon>
        <taxon>Embryophyta</taxon>
        <taxon>Tracheophyta</taxon>
        <taxon>Spermatophyta</taxon>
        <taxon>Magnoliopsida</taxon>
        <taxon>eudicotyledons</taxon>
        <taxon>Gunneridae</taxon>
        <taxon>Pentapetalae</taxon>
        <taxon>rosids</taxon>
        <taxon>fabids</taxon>
        <taxon>Fabales</taxon>
        <taxon>Fabaceae</taxon>
        <taxon>Papilionoideae</taxon>
        <taxon>50 kb inversion clade</taxon>
        <taxon>NPAAA clade</taxon>
        <taxon>Hologalegina</taxon>
        <taxon>IRL clade</taxon>
        <taxon>Trifolieae</taxon>
        <taxon>Medicago</taxon>
    </lineage>
</organism>
<dbReference type="GO" id="GO:0034511">
    <property type="term" value="F:U3 snoRNA binding"/>
    <property type="evidence" value="ECO:0007669"/>
    <property type="project" value="InterPro"/>
</dbReference>
<reference evidence="2" key="1">
    <citation type="submission" date="2012-05" db="EMBL/GenBank/DDBJ databases">
        <authorList>
            <person name="Krishnakumar V."/>
            <person name="Cheung F."/>
            <person name="Xiao Y."/>
            <person name="Chan A."/>
            <person name="Moskal W.A."/>
            <person name="Town C.D."/>
        </authorList>
    </citation>
    <scope>NUCLEOTIDE SEQUENCE</scope>
</reference>
<dbReference type="GO" id="GO:0006364">
    <property type="term" value="P:rRNA processing"/>
    <property type="evidence" value="ECO:0007669"/>
    <property type="project" value="InterPro"/>
</dbReference>